<dbReference type="STRING" id="394096.DB31_8267"/>
<dbReference type="GO" id="GO:0016887">
    <property type="term" value="F:ATP hydrolysis activity"/>
    <property type="evidence" value="ECO:0007669"/>
    <property type="project" value="InterPro"/>
</dbReference>
<reference evidence="3 4" key="1">
    <citation type="submission" date="2014-04" db="EMBL/GenBank/DDBJ databases">
        <title>Genome assembly of Hyalangium minutum DSM 14724.</title>
        <authorList>
            <person name="Sharma G."/>
            <person name="Subramanian S."/>
        </authorList>
    </citation>
    <scope>NUCLEOTIDE SEQUENCE [LARGE SCALE GENOMIC DNA]</scope>
    <source>
        <strain evidence="3 4">DSM 14724</strain>
    </source>
</reference>
<dbReference type="Gene3D" id="3.40.50.300">
    <property type="entry name" value="P-loop containing nucleotide triphosphate hydrolases"/>
    <property type="match status" value="1"/>
</dbReference>
<dbReference type="Pfam" id="PF13401">
    <property type="entry name" value="AAA_22"/>
    <property type="match status" value="1"/>
</dbReference>
<sequence>MSASNPPPPGDASGKTHPGGSPSAPTGTVAIVFTDVQSSTQLWEQCGEAMQAALDMHNTVLRALLATTWGYEVKTQGDSFMVVFPTVPEAVRWCLDAQEALLQASWPAEVLAHPQGAEERGPQGRPLHRGLRVRMGIHVGEAECRVDERTGRADYLGRTVNVAARVTSAGHGGQILLSGAAWTQVADQWEAVGQPAVRTLGEFRLKGLDEPVTLIELLPAALADRRFRPLRALEARRGNLPSVTSALVGREEELALLAKRFQEGARLITILGPGGMGKTRLATHFGSTQLSSPQLWEGGAWLCVLTEATTAGDICHVVGQALEVDLIHGGQEGDAAEQIGRALAGRGQVLLILDNMEHLMRHVSATLGRWMTLAPHARFLVTSREEMRLPGEWVLDLAPLGLPAEDETSLEAISRSEAVRLFVQRAQGAQGNYVLTAEDAPLVSEIVRRLDGIALAIELAAARTHVLGVAQIRERLERRFVLLRAGRRDASARQATLRGAIDWSWNLLEPAEREALAQCSVFRGGFTLEAAEAVLELPPDSPDVLDVIQSLRSKSLLRTAPTDDVEGERRLSLYESVREYASERLAEPGAEASVVARHAAFFLEHARVLTRLLHGSSGVEALRRLAVERENLLAVVDHALAQRPHTPESLGRALGGLIALEPDVTARGPMDLTLERLDHALDLAASLPVDALLRAEALAMRGRTHLELGQLAAARKALEEARKAFHALGAGAQEKRVLVGLSMVARHEGDMNAAWALVVGARALPSGGDKWLEGYAVGNLGLVELFRSGATAAVPHLRSALELFRGLGDAPFEVAFLINYAFAIGELGRMREAVALLKEAVTKSTHVGDRFSQATARLNIGCLLLEENRAVEAVEHLEAAVPIGRQLGSRLLEACALGELGRACLWLDDPAQAQTYLREAIATLSEVSRWHMLRFSAHLAAVYAALGQLPAASESFLALEAAPELREDPVLIELVSLLRATVDLAVARTGAPSAQVEQFLASARQRLERARKAPPAAASSDLRSSLRLLEHWLQQQPH</sequence>
<dbReference type="GO" id="GO:0009190">
    <property type="term" value="P:cyclic nucleotide biosynthetic process"/>
    <property type="evidence" value="ECO:0007669"/>
    <property type="project" value="InterPro"/>
</dbReference>
<comment type="caution">
    <text evidence="3">The sequence shown here is derived from an EMBL/GenBank/DDBJ whole genome shotgun (WGS) entry which is preliminary data.</text>
</comment>
<evidence type="ECO:0000313" key="4">
    <source>
        <dbReference type="Proteomes" id="UP000028725"/>
    </source>
</evidence>
<accession>A0A085WJC1</accession>
<dbReference type="PROSITE" id="PS50125">
    <property type="entry name" value="GUANYLATE_CYCLASE_2"/>
    <property type="match status" value="1"/>
</dbReference>
<dbReference type="CDD" id="cd07302">
    <property type="entry name" value="CHD"/>
    <property type="match status" value="1"/>
</dbReference>
<dbReference type="PATRIC" id="fig|394096.3.peg.4308"/>
<dbReference type="Proteomes" id="UP000028725">
    <property type="component" value="Unassembled WGS sequence"/>
</dbReference>
<dbReference type="OrthoDB" id="9812579at2"/>
<dbReference type="SMART" id="SM00044">
    <property type="entry name" value="CYCc"/>
    <property type="match status" value="1"/>
</dbReference>
<dbReference type="InterPro" id="IPR029787">
    <property type="entry name" value="Nucleotide_cyclase"/>
</dbReference>
<dbReference type="GO" id="GO:0035556">
    <property type="term" value="P:intracellular signal transduction"/>
    <property type="evidence" value="ECO:0007669"/>
    <property type="project" value="InterPro"/>
</dbReference>
<dbReference type="InterPro" id="IPR049945">
    <property type="entry name" value="AAA_22"/>
</dbReference>
<organism evidence="3 4">
    <name type="scientific">Hyalangium minutum</name>
    <dbReference type="NCBI Taxonomy" id="394096"/>
    <lineage>
        <taxon>Bacteria</taxon>
        <taxon>Pseudomonadati</taxon>
        <taxon>Myxococcota</taxon>
        <taxon>Myxococcia</taxon>
        <taxon>Myxococcales</taxon>
        <taxon>Cystobacterineae</taxon>
        <taxon>Archangiaceae</taxon>
        <taxon>Hyalangium</taxon>
    </lineage>
</organism>
<name>A0A085WJC1_9BACT</name>
<dbReference type="SUPFAM" id="SSF48452">
    <property type="entry name" value="TPR-like"/>
    <property type="match status" value="1"/>
</dbReference>
<dbReference type="InterPro" id="IPR027417">
    <property type="entry name" value="P-loop_NTPase"/>
</dbReference>
<dbReference type="InterPro" id="IPR001054">
    <property type="entry name" value="A/G_cyclase"/>
</dbReference>
<dbReference type="Pfam" id="PF00211">
    <property type="entry name" value="Guanylate_cyc"/>
    <property type="match status" value="1"/>
</dbReference>
<evidence type="ECO:0000259" key="2">
    <source>
        <dbReference type="PROSITE" id="PS50125"/>
    </source>
</evidence>
<dbReference type="InterPro" id="IPR019734">
    <property type="entry name" value="TPR_rpt"/>
</dbReference>
<protein>
    <submittedName>
        <fullName evidence="3">Transcriptional regulator, LuxR family protein</fullName>
    </submittedName>
</protein>
<proteinExistence type="predicted"/>
<dbReference type="GO" id="GO:0004016">
    <property type="term" value="F:adenylate cyclase activity"/>
    <property type="evidence" value="ECO:0007669"/>
    <property type="project" value="UniProtKB-ARBA"/>
</dbReference>
<dbReference type="Pfam" id="PF13181">
    <property type="entry name" value="TPR_8"/>
    <property type="match status" value="1"/>
</dbReference>
<dbReference type="EMBL" id="JMCB01000007">
    <property type="protein sequence ID" value="KFE67784.1"/>
    <property type="molecule type" value="Genomic_DNA"/>
</dbReference>
<dbReference type="SUPFAM" id="SSF52540">
    <property type="entry name" value="P-loop containing nucleoside triphosphate hydrolases"/>
    <property type="match status" value="1"/>
</dbReference>
<feature type="compositionally biased region" description="Pro residues" evidence="1">
    <location>
        <begin position="1"/>
        <end position="10"/>
    </location>
</feature>
<dbReference type="PANTHER" id="PTHR47691">
    <property type="entry name" value="REGULATOR-RELATED"/>
    <property type="match status" value="1"/>
</dbReference>
<dbReference type="InterPro" id="IPR011990">
    <property type="entry name" value="TPR-like_helical_dom_sf"/>
</dbReference>
<feature type="region of interest" description="Disordered" evidence="1">
    <location>
        <begin position="1"/>
        <end position="27"/>
    </location>
</feature>
<dbReference type="RefSeq" id="WP_083968535.1">
    <property type="nucleotide sequence ID" value="NZ_JMCB01000007.1"/>
</dbReference>
<dbReference type="Gene3D" id="3.30.70.1230">
    <property type="entry name" value="Nucleotide cyclase"/>
    <property type="match status" value="1"/>
</dbReference>
<gene>
    <name evidence="3" type="ORF">DB31_8267</name>
</gene>
<dbReference type="PANTHER" id="PTHR47691:SF3">
    <property type="entry name" value="HTH-TYPE TRANSCRIPTIONAL REGULATOR RV0890C-RELATED"/>
    <property type="match status" value="1"/>
</dbReference>
<dbReference type="SUPFAM" id="SSF55073">
    <property type="entry name" value="Nucleotide cyclase"/>
    <property type="match status" value="1"/>
</dbReference>
<feature type="domain" description="Guanylate cyclase" evidence="2">
    <location>
        <begin position="30"/>
        <end position="167"/>
    </location>
</feature>
<dbReference type="Gene3D" id="1.25.40.10">
    <property type="entry name" value="Tetratricopeptide repeat domain"/>
    <property type="match status" value="1"/>
</dbReference>
<evidence type="ECO:0000256" key="1">
    <source>
        <dbReference type="SAM" id="MobiDB-lite"/>
    </source>
</evidence>
<dbReference type="SMART" id="SM00028">
    <property type="entry name" value="TPR"/>
    <property type="match status" value="3"/>
</dbReference>
<dbReference type="AlphaFoldDB" id="A0A085WJC1"/>
<keyword evidence="4" id="KW-1185">Reference proteome</keyword>
<evidence type="ECO:0000313" key="3">
    <source>
        <dbReference type="EMBL" id="KFE67784.1"/>
    </source>
</evidence>